<dbReference type="AlphaFoldDB" id="A0A0N0GQL9"/>
<dbReference type="Gene3D" id="3.40.50.12370">
    <property type="match status" value="1"/>
</dbReference>
<dbReference type="CDD" id="cd00293">
    <property type="entry name" value="USP-like"/>
    <property type="match status" value="1"/>
</dbReference>
<dbReference type="STRING" id="857265.WG78_03380"/>
<organism evidence="1 2">
    <name type="scientific">Amantichitinum ursilacus</name>
    <dbReference type="NCBI Taxonomy" id="857265"/>
    <lineage>
        <taxon>Bacteria</taxon>
        <taxon>Pseudomonadati</taxon>
        <taxon>Pseudomonadota</taxon>
        <taxon>Betaproteobacteria</taxon>
        <taxon>Neisseriales</taxon>
        <taxon>Chitinibacteraceae</taxon>
        <taxon>Amantichitinum</taxon>
    </lineage>
</organism>
<dbReference type="SUPFAM" id="SSF52402">
    <property type="entry name" value="Adenine nucleotide alpha hydrolases-like"/>
    <property type="match status" value="2"/>
</dbReference>
<dbReference type="Proteomes" id="UP000037939">
    <property type="component" value="Unassembled WGS sequence"/>
</dbReference>
<comment type="caution">
    <text evidence="1">The sequence shown here is derived from an EMBL/GenBank/DDBJ whole genome shotgun (WGS) entry which is preliminary data.</text>
</comment>
<reference evidence="1 2" key="1">
    <citation type="submission" date="2015-07" db="EMBL/GenBank/DDBJ databases">
        <title>Draft genome sequence of the Amantichitinum ursilacus IGB-41, a new chitin-degrading bacterium.</title>
        <authorList>
            <person name="Kirstahler P."/>
            <person name="Guenther M."/>
            <person name="Grumaz C."/>
            <person name="Rupp S."/>
            <person name="Zibek S."/>
            <person name="Sohn K."/>
        </authorList>
    </citation>
    <scope>NUCLEOTIDE SEQUENCE [LARGE SCALE GENOMIC DNA]</scope>
    <source>
        <strain evidence="1 2">IGB-41</strain>
    </source>
</reference>
<dbReference type="EMBL" id="LAQT01000002">
    <property type="protein sequence ID" value="KPC54581.1"/>
    <property type="molecule type" value="Genomic_DNA"/>
</dbReference>
<dbReference type="OrthoDB" id="9804721at2"/>
<sequence>MNYTAITVLLGTAPSHHRLLEVVSQLATTFSASVTGVIANQLEPPYGDGLGVIDPFACRRETRHREAVEAEAEFHHVLEEQIPRRRCCIELDVPSVAEALVRHATGADLLVVQAGDFAGFGTAGLVLSELVMLAGRPVLVLPAELPPVSLERVLVGWKDTRETRRAIADALPLLRQAGHVTLAEVVSDQGVPAARSRLIDVAAWLRPHGVHAHYRIVSANEHPLLAFKDLIKEIDATLIVGGAYGHHRVREWVLGGFTRDLLLSGEHCTLVSH</sequence>
<gene>
    <name evidence="1" type="ORF">WG78_03380</name>
</gene>
<dbReference type="RefSeq" id="WP_053936366.1">
    <property type="nucleotide sequence ID" value="NZ_LAQT01000002.1"/>
</dbReference>
<evidence type="ECO:0000313" key="1">
    <source>
        <dbReference type="EMBL" id="KPC54581.1"/>
    </source>
</evidence>
<protein>
    <submittedName>
        <fullName evidence="1">Universal stress protein family protein</fullName>
    </submittedName>
</protein>
<proteinExistence type="predicted"/>
<accession>A0A0N0GQL9</accession>
<keyword evidence="2" id="KW-1185">Reference proteome</keyword>
<name>A0A0N0GQL9_9NEIS</name>
<evidence type="ECO:0000313" key="2">
    <source>
        <dbReference type="Proteomes" id="UP000037939"/>
    </source>
</evidence>